<reference evidence="12 13" key="1">
    <citation type="submission" date="2024-04" db="EMBL/GenBank/DDBJ databases">
        <title>Flavobacterium sp. DGU11 16S ribosomal RNA gene Genome sequencing and assembly.</title>
        <authorList>
            <person name="Park S."/>
        </authorList>
    </citation>
    <scope>NUCLEOTIDE SEQUENCE [LARGE SCALE GENOMIC DNA]</scope>
    <source>
        <strain evidence="12 13">DGU11</strain>
    </source>
</reference>
<keyword evidence="1 11" id="KW-0813">Transport</keyword>
<evidence type="ECO:0000313" key="13">
    <source>
        <dbReference type="Proteomes" id="UP001464555"/>
    </source>
</evidence>
<gene>
    <name evidence="11" type="primary">kdpC</name>
    <name evidence="12" type="ORF">AAEO56_00445</name>
</gene>
<keyword evidence="9 11" id="KW-0406">Ion transport</keyword>
<keyword evidence="4 11" id="KW-0812">Transmembrane</keyword>
<comment type="caution">
    <text evidence="12">The sequence shown here is derived from an EMBL/GenBank/DDBJ whole genome shotgun (WGS) entry which is preliminary data.</text>
</comment>
<evidence type="ECO:0000256" key="4">
    <source>
        <dbReference type="ARBA" id="ARBA00022692"/>
    </source>
</evidence>
<dbReference type="NCBIfam" id="TIGR00681">
    <property type="entry name" value="kdpC"/>
    <property type="match status" value="1"/>
</dbReference>
<dbReference type="PIRSF" id="PIRSF001296">
    <property type="entry name" value="K_ATPase_KdpC"/>
    <property type="match status" value="1"/>
</dbReference>
<evidence type="ECO:0000256" key="10">
    <source>
        <dbReference type="ARBA" id="ARBA00023136"/>
    </source>
</evidence>
<evidence type="ECO:0000256" key="9">
    <source>
        <dbReference type="ARBA" id="ARBA00023065"/>
    </source>
</evidence>
<evidence type="ECO:0000256" key="8">
    <source>
        <dbReference type="ARBA" id="ARBA00022989"/>
    </source>
</evidence>
<dbReference type="RefSeq" id="WP_341695038.1">
    <property type="nucleotide sequence ID" value="NZ_JBBYHR010000001.1"/>
</dbReference>
<protein>
    <recommendedName>
        <fullName evidence="11">Potassium-transporting ATPase KdpC subunit</fullName>
    </recommendedName>
    <alternativeName>
        <fullName evidence="11">ATP phosphohydrolase [potassium-transporting] C chain</fullName>
    </alternativeName>
    <alternativeName>
        <fullName evidence="11">Potassium-binding and translocating subunit C</fullName>
    </alternativeName>
    <alternativeName>
        <fullName evidence="11">Potassium-translocating ATPase C chain</fullName>
    </alternativeName>
</protein>
<dbReference type="PANTHER" id="PTHR30042">
    <property type="entry name" value="POTASSIUM-TRANSPORTING ATPASE C CHAIN"/>
    <property type="match status" value="1"/>
</dbReference>
<dbReference type="Proteomes" id="UP001464555">
    <property type="component" value="Unassembled WGS sequence"/>
</dbReference>
<dbReference type="NCBIfam" id="NF010606">
    <property type="entry name" value="PRK14002.1"/>
    <property type="match status" value="1"/>
</dbReference>
<dbReference type="HAMAP" id="MF_00276">
    <property type="entry name" value="KdpC"/>
    <property type="match status" value="1"/>
</dbReference>
<sequence length="190" mass="20926">MKKTFLQALKLTLVCLVCFSGIYTFIVYGMAQVMPNSGKGNIITDTGRAYYSNIGQSFTAKGYFHSRPSAVAYNAAGSGGSNKGPSNPEYLAEVEKRIDTILIQNPDMKREDIPADMVTASASGLDPHISMLSAKFQMKRIARERNIKVSELETLIENHTDKPLVGLFGPEKINVLELNIALDKLDKNKH</sequence>
<evidence type="ECO:0000256" key="1">
    <source>
        <dbReference type="ARBA" id="ARBA00022448"/>
    </source>
</evidence>
<keyword evidence="3 11" id="KW-0633">Potassium transport</keyword>
<evidence type="ECO:0000256" key="6">
    <source>
        <dbReference type="ARBA" id="ARBA00022840"/>
    </source>
</evidence>
<evidence type="ECO:0000256" key="7">
    <source>
        <dbReference type="ARBA" id="ARBA00022958"/>
    </source>
</evidence>
<dbReference type="EMBL" id="JBBYHR010000001">
    <property type="protein sequence ID" value="MEL1242712.1"/>
    <property type="molecule type" value="Genomic_DNA"/>
</dbReference>
<dbReference type="PANTHER" id="PTHR30042:SF2">
    <property type="entry name" value="POTASSIUM-TRANSPORTING ATPASE KDPC SUBUNIT"/>
    <property type="match status" value="1"/>
</dbReference>
<comment type="subcellular location">
    <subcellularLocation>
        <location evidence="11">Cell membrane</location>
        <topology evidence="11">Single-pass membrane protein</topology>
    </subcellularLocation>
</comment>
<evidence type="ECO:0000256" key="5">
    <source>
        <dbReference type="ARBA" id="ARBA00022741"/>
    </source>
</evidence>
<dbReference type="InterPro" id="IPR003820">
    <property type="entry name" value="KdpC"/>
</dbReference>
<keyword evidence="5 11" id="KW-0547">Nucleotide-binding</keyword>
<keyword evidence="8 11" id="KW-1133">Transmembrane helix</keyword>
<proteinExistence type="inferred from homology"/>
<keyword evidence="10 11" id="KW-0472">Membrane</keyword>
<comment type="function">
    <text evidence="11">Part of the high-affinity ATP-driven potassium transport (or Kdp) system, which catalyzes the hydrolysis of ATP coupled with the electrogenic transport of potassium into the cytoplasm. This subunit acts as a catalytic chaperone that increases the ATP-binding affinity of the ATP-hydrolyzing subunit KdpB by the formation of a transient KdpB/KdpC/ATP ternary complex.</text>
</comment>
<evidence type="ECO:0000256" key="3">
    <source>
        <dbReference type="ARBA" id="ARBA00022538"/>
    </source>
</evidence>
<comment type="similarity">
    <text evidence="11">Belongs to the KdpC family.</text>
</comment>
<name>A0ABU9HS17_9FLAO</name>
<feature type="transmembrane region" description="Helical" evidence="11">
    <location>
        <begin position="12"/>
        <end position="31"/>
    </location>
</feature>
<dbReference type="NCBIfam" id="NF001454">
    <property type="entry name" value="PRK00315.1"/>
    <property type="match status" value="1"/>
</dbReference>
<keyword evidence="2 11" id="KW-1003">Cell membrane</keyword>
<keyword evidence="7 11" id="KW-0630">Potassium</keyword>
<evidence type="ECO:0000313" key="12">
    <source>
        <dbReference type="EMBL" id="MEL1242712.1"/>
    </source>
</evidence>
<dbReference type="Pfam" id="PF02669">
    <property type="entry name" value="KdpC"/>
    <property type="match status" value="1"/>
</dbReference>
<keyword evidence="13" id="KW-1185">Reference proteome</keyword>
<comment type="subunit">
    <text evidence="11">The system is composed of three essential subunits: KdpA, KdpB and KdpC.</text>
</comment>
<accession>A0ABU9HS17</accession>
<organism evidence="12 13">
    <name type="scientific">Flavobacterium arundinis</name>
    <dbReference type="NCBI Taxonomy" id="3139143"/>
    <lineage>
        <taxon>Bacteria</taxon>
        <taxon>Pseudomonadati</taxon>
        <taxon>Bacteroidota</taxon>
        <taxon>Flavobacteriia</taxon>
        <taxon>Flavobacteriales</taxon>
        <taxon>Flavobacteriaceae</taxon>
        <taxon>Flavobacterium</taxon>
    </lineage>
</organism>
<evidence type="ECO:0000256" key="11">
    <source>
        <dbReference type="HAMAP-Rule" id="MF_00276"/>
    </source>
</evidence>
<keyword evidence="6 11" id="KW-0067">ATP-binding</keyword>
<evidence type="ECO:0000256" key="2">
    <source>
        <dbReference type="ARBA" id="ARBA00022475"/>
    </source>
</evidence>